<dbReference type="EMBL" id="MPBG01000009">
    <property type="protein sequence ID" value="RMI87798.1"/>
    <property type="molecule type" value="Genomic_DNA"/>
</dbReference>
<keyword evidence="1" id="KW-0472">Membrane</keyword>
<comment type="caution">
    <text evidence="2">The sequence shown here is derived from an EMBL/GenBank/DDBJ whole genome shotgun (WGS) entry which is preliminary data.</text>
</comment>
<keyword evidence="1" id="KW-1133">Transmembrane helix</keyword>
<evidence type="ECO:0000313" key="2">
    <source>
        <dbReference type="EMBL" id="RMI87798.1"/>
    </source>
</evidence>
<dbReference type="Proteomes" id="UP000283896">
    <property type="component" value="Unassembled WGS sequence"/>
</dbReference>
<accession>A0A421NUU5</accession>
<reference evidence="3" key="1">
    <citation type="submission" date="2016-11" db="EMBL/GenBank/DDBJ databases">
        <title>Genome sequence of Candidatus Phytoplasma solani strain SA-1.</title>
        <authorList>
            <person name="Haryono M."/>
            <person name="Samarzija I."/>
            <person name="Seruga Music M."/>
            <person name="Hogenhout S."/>
            <person name="Kuo C.-H."/>
        </authorList>
    </citation>
    <scope>NUCLEOTIDE SEQUENCE [LARGE SCALE GENOMIC DNA]</scope>
    <source>
        <strain evidence="3">SA-1</strain>
    </source>
</reference>
<protein>
    <submittedName>
        <fullName evidence="2">Uncharacterized protein</fullName>
    </submittedName>
</protein>
<gene>
    <name evidence="2" type="ORF">PSSA1_v1c5670</name>
</gene>
<dbReference type="AlphaFoldDB" id="A0A421NUU5"/>
<dbReference type="RefSeq" id="WP_122225596.1">
    <property type="nucleotide sequence ID" value="NZ_MPBG01000009.1"/>
</dbReference>
<evidence type="ECO:0000313" key="3">
    <source>
        <dbReference type="Proteomes" id="UP000283896"/>
    </source>
</evidence>
<keyword evidence="1" id="KW-0812">Transmembrane</keyword>
<organism evidence="2 3">
    <name type="scientific">Candidatus Phytoplasma solani</name>
    <dbReference type="NCBI Taxonomy" id="69896"/>
    <lineage>
        <taxon>Bacteria</taxon>
        <taxon>Bacillati</taxon>
        <taxon>Mycoplasmatota</taxon>
        <taxon>Mollicutes</taxon>
        <taxon>Acholeplasmatales</taxon>
        <taxon>Acholeplasmataceae</taxon>
        <taxon>Candidatus Phytoplasma</taxon>
        <taxon>16SrXII (Stolbur group)</taxon>
    </lineage>
</organism>
<name>A0A421NUU5_9MOLU</name>
<sequence>MLKKFNFKRNYLIVLMLIILSFGNLFFISGQRVWGKNNNNDNNPKKTLAQTDWFENSSAKVEDSLLILENITNSLTEKTNLLTSKVVESINENFIASFQDTAQRRLIKKWITLLIEDVLGVNRWSEVAVTNFPSRPRDGNWMKDALKMIVKNIFITAKAAIAKLQSPTCKFLNDHATEAKIIEFIDSDLISLWGNPSTPPAAPPTP</sequence>
<dbReference type="OrthoDB" id="386068at2"/>
<evidence type="ECO:0000256" key="1">
    <source>
        <dbReference type="SAM" id="Phobius"/>
    </source>
</evidence>
<feature type="transmembrane region" description="Helical" evidence="1">
    <location>
        <begin position="12"/>
        <end position="34"/>
    </location>
</feature>
<proteinExistence type="predicted"/>
<keyword evidence="3" id="KW-1185">Reference proteome</keyword>